<sequence>MAGTPKSTGCSTCRRRKKKCGEERPSCKACISNGWVCPGYAKRWKFVDGNAQVSTNYQVKTHVHEREIFNDTTNIRHGDQTRHEVKPHKKSQLMYDISWQKYSRRLTSESDGLASMLVFILNDSLGQKFCQIGSHANFLDYIPSRLGINIALDSVVSSLCSLYIDTLTRKRTFKSLQLYGRGISSLQACLKDPKQRLESETLCASLLLQVCELLRNPGNSRWFYLSKGSRLLFESAGPERCASGFDRAMIESQRVWFMIQDVGRHQHCFLTQPQWQEVFKVPITTPVDVRNPILSLRTRVCEVLNDVPDILSEVACIALTDENQIFYTKAHQEDLICRLIIQKESIQRWYTTELQPLLCGGGDSRYSAVVLAVIDFISSSALLAVIDALSTMTSKSEEYGLNGLLPEYQPAIIDCETAVRASLNYIIGVSSLVAEPLQIATQQTSLLTSHS</sequence>
<evidence type="ECO:0000256" key="2">
    <source>
        <dbReference type="ARBA" id="ARBA00023125"/>
    </source>
</evidence>
<dbReference type="GO" id="GO:0000981">
    <property type="term" value="F:DNA-binding transcription factor activity, RNA polymerase II-specific"/>
    <property type="evidence" value="ECO:0007669"/>
    <property type="project" value="InterPro"/>
</dbReference>
<keyword evidence="7" id="KW-1185">Reference proteome</keyword>
<keyword evidence="4" id="KW-0539">Nucleus</keyword>
<evidence type="ECO:0000313" key="7">
    <source>
        <dbReference type="Proteomes" id="UP001201262"/>
    </source>
</evidence>
<protein>
    <recommendedName>
        <fullName evidence="5">Zn(2)-C6 fungal-type domain-containing protein</fullName>
    </recommendedName>
</protein>
<evidence type="ECO:0000256" key="3">
    <source>
        <dbReference type="ARBA" id="ARBA00023163"/>
    </source>
</evidence>
<dbReference type="Proteomes" id="UP001201262">
    <property type="component" value="Unassembled WGS sequence"/>
</dbReference>
<dbReference type="InterPro" id="IPR036864">
    <property type="entry name" value="Zn2-C6_fun-type_DNA-bd_sf"/>
</dbReference>
<keyword evidence="3" id="KW-0804">Transcription</keyword>
<accession>A0AAD4KQ39</accession>
<dbReference type="SUPFAM" id="SSF57701">
    <property type="entry name" value="Zn2/Cys6 DNA-binding domain"/>
    <property type="match status" value="1"/>
</dbReference>
<feature type="domain" description="Zn(2)-C6 fungal-type" evidence="5">
    <location>
        <begin position="9"/>
        <end position="37"/>
    </location>
</feature>
<dbReference type="InterPro" id="IPR053178">
    <property type="entry name" value="Osmoadaptation_assoc"/>
</dbReference>
<dbReference type="PANTHER" id="PTHR38111">
    <property type="entry name" value="ZN(2)-C6 FUNGAL-TYPE DOMAIN-CONTAINING PROTEIN-RELATED"/>
    <property type="match status" value="1"/>
</dbReference>
<dbReference type="CDD" id="cd00067">
    <property type="entry name" value="GAL4"/>
    <property type="match status" value="1"/>
</dbReference>
<evidence type="ECO:0000256" key="1">
    <source>
        <dbReference type="ARBA" id="ARBA00023015"/>
    </source>
</evidence>
<dbReference type="RefSeq" id="XP_046072494.1">
    <property type="nucleotide sequence ID" value="XM_046216210.1"/>
</dbReference>
<dbReference type="Gene3D" id="4.10.240.10">
    <property type="entry name" value="Zn(2)-C6 fungal-type DNA-binding domain"/>
    <property type="match status" value="1"/>
</dbReference>
<dbReference type="GO" id="GO:0003677">
    <property type="term" value="F:DNA binding"/>
    <property type="evidence" value="ECO:0007669"/>
    <property type="project" value="UniProtKB-KW"/>
</dbReference>
<name>A0AAD4KQ39_9EURO</name>
<reference evidence="6" key="1">
    <citation type="submission" date="2021-12" db="EMBL/GenBank/DDBJ databases">
        <title>Convergent genome expansion in fungi linked to evolution of root-endophyte symbiosis.</title>
        <authorList>
            <consortium name="DOE Joint Genome Institute"/>
            <person name="Ke Y.-H."/>
            <person name="Bonito G."/>
            <person name="Liao H.-L."/>
            <person name="Looney B."/>
            <person name="Rojas-Flechas A."/>
            <person name="Nash J."/>
            <person name="Hameed K."/>
            <person name="Schadt C."/>
            <person name="Martin F."/>
            <person name="Crous P.W."/>
            <person name="Miettinen O."/>
            <person name="Magnuson J.K."/>
            <person name="Labbe J."/>
            <person name="Jacobson D."/>
            <person name="Doktycz M.J."/>
            <person name="Veneault-Fourrey C."/>
            <person name="Kuo A."/>
            <person name="Mondo S."/>
            <person name="Calhoun S."/>
            <person name="Riley R."/>
            <person name="Ohm R."/>
            <person name="LaButti K."/>
            <person name="Andreopoulos B."/>
            <person name="Pangilinan J."/>
            <person name="Nolan M."/>
            <person name="Tritt A."/>
            <person name="Clum A."/>
            <person name="Lipzen A."/>
            <person name="Daum C."/>
            <person name="Barry K."/>
            <person name="Grigoriev I.V."/>
            <person name="Vilgalys R."/>
        </authorList>
    </citation>
    <scope>NUCLEOTIDE SEQUENCE</scope>
    <source>
        <strain evidence="6">PMI_201</strain>
    </source>
</reference>
<dbReference type="PROSITE" id="PS00463">
    <property type="entry name" value="ZN2_CY6_FUNGAL_1"/>
    <property type="match status" value="1"/>
</dbReference>
<dbReference type="GeneID" id="70246497"/>
<proteinExistence type="predicted"/>
<dbReference type="AlphaFoldDB" id="A0AAD4KQ39"/>
<dbReference type="GO" id="GO:0008270">
    <property type="term" value="F:zinc ion binding"/>
    <property type="evidence" value="ECO:0007669"/>
    <property type="project" value="InterPro"/>
</dbReference>
<dbReference type="EMBL" id="JAJTJA010000006">
    <property type="protein sequence ID" value="KAH8697793.1"/>
    <property type="molecule type" value="Genomic_DNA"/>
</dbReference>
<dbReference type="Pfam" id="PF00172">
    <property type="entry name" value="Zn_clus"/>
    <property type="match status" value="1"/>
</dbReference>
<keyword evidence="2" id="KW-0238">DNA-binding</keyword>
<keyword evidence="1" id="KW-0805">Transcription regulation</keyword>
<gene>
    <name evidence="6" type="ORF">BGW36DRAFT_379489</name>
</gene>
<dbReference type="SMART" id="SM00066">
    <property type="entry name" value="GAL4"/>
    <property type="match status" value="1"/>
</dbReference>
<dbReference type="InterPro" id="IPR001138">
    <property type="entry name" value="Zn2Cys6_DnaBD"/>
</dbReference>
<organism evidence="6 7">
    <name type="scientific">Talaromyces proteolyticus</name>
    <dbReference type="NCBI Taxonomy" id="1131652"/>
    <lineage>
        <taxon>Eukaryota</taxon>
        <taxon>Fungi</taxon>
        <taxon>Dikarya</taxon>
        <taxon>Ascomycota</taxon>
        <taxon>Pezizomycotina</taxon>
        <taxon>Eurotiomycetes</taxon>
        <taxon>Eurotiomycetidae</taxon>
        <taxon>Eurotiales</taxon>
        <taxon>Trichocomaceae</taxon>
        <taxon>Talaromyces</taxon>
        <taxon>Talaromyces sect. Bacilispori</taxon>
    </lineage>
</organism>
<comment type="caution">
    <text evidence="6">The sequence shown here is derived from an EMBL/GenBank/DDBJ whole genome shotgun (WGS) entry which is preliminary data.</text>
</comment>
<evidence type="ECO:0000313" key="6">
    <source>
        <dbReference type="EMBL" id="KAH8697793.1"/>
    </source>
</evidence>
<dbReference type="PROSITE" id="PS50048">
    <property type="entry name" value="ZN2_CY6_FUNGAL_2"/>
    <property type="match status" value="1"/>
</dbReference>
<evidence type="ECO:0000259" key="5">
    <source>
        <dbReference type="PROSITE" id="PS50048"/>
    </source>
</evidence>
<evidence type="ECO:0000256" key="4">
    <source>
        <dbReference type="ARBA" id="ARBA00023242"/>
    </source>
</evidence>